<dbReference type="Gene3D" id="1.10.357.140">
    <property type="entry name" value="UbiA prenyltransferase"/>
    <property type="match status" value="1"/>
</dbReference>
<evidence type="ECO:0000256" key="4">
    <source>
        <dbReference type="ARBA" id="ARBA00022692"/>
    </source>
</evidence>
<dbReference type="EMBL" id="GBEZ01023217">
    <property type="protein sequence ID" value="JAC63654.1"/>
    <property type="molecule type" value="Transcribed_RNA"/>
</dbReference>
<dbReference type="Pfam" id="PF01040">
    <property type="entry name" value="UbiA"/>
    <property type="match status" value="1"/>
</dbReference>
<evidence type="ECO:0000256" key="1">
    <source>
        <dbReference type="ARBA" id="ARBA00004141"/>
    </source>
</evidence>
<dbReference type="InterPro" id="IPR044502">
    <property type="entry name" value="AtHST-like"/>
</dbReference>
<accession>A0A061QYY5</accession>
<feature type="transmembrane region" description="Helical" evidence="7">
    <location>
        <begin position="333"/>
        <end position="352"/>
    </location>
</feature>
<keyword evidence="5 7" id="KW-1133">Transmembrane helix</keyword>
<organism evidence="8">
    <name type="scientific">Tetraselmis sp. GSL018</name>
    <dbReference type="NCBI Taxonomy" id="582737"/>
    <lineage>
        <taxon>Eukaryota</taxon>
        <taxon>Viridiplantae</taxon>
        <taxon>Chlorophyta</taxon>
        <taxon>core chlorophytes</taxon>
        <taxon>Chlorodendrophyceae</taxon>
        <taxon>Chlorodendrales</taxon>
        <taxon>Chlorodendraceae</taxon>
        <taxon>Tetraselmis</taxon>
    </lineage>
</organism>
<dbReference type="AlphaFoldDB" id="A0A061QYY5"/>
<comment type="similarity">
    <text evidence="2">Belongs to the UbiA prenyltransferase family.</text>
</comment>
<dbReference type="CDD" id="cd13960">
    <property type="entry name" value="PT_UbiA_HPT1"/>
    <property type="match status" value="1"/>
</dbReference>
<dbReference type="NCBIfam" id="NF009525">
    <property type="entry name" value="PRK12887.1"/>
    <property type="match status" value="1"/>
</dbReference>
<protein>
    <submittedName>
        <fullName evidence="8">Homogenitisate phytyltransferase</fullName>
    </submittedName>
</protein>
<feature type="transmembrane region" description="Helical" evidence="7">
    <location>
        <begin position="118"/>
        <end position="135"/>
    </location>
</feature>
<name>A0A061QYY5_9CHLO</name>
<feature type="transmembrane region" description="Helical" evidence="7">
    <location>
        <begin position="213"/>
        <end position="231"/>
    </location>
</feature>
<gene>
    <name evidence="8" type="primary">TPT</name>
    <name evidence="8" type="ORF">TSPGSL018_20101</name>
</gene>
<dbReference type="PANTHER" id="PTHR43009:SF7">
    <property type="entry name" value="HOMOGENTISATE GERANYLGERANYLTRANSFERASE, CHLOROPLASTIC"/>
    <property type="match status" value="1"/>
</dbReference>
<dbReference type="GO" id="GO:0016020">
    <property type="term" value="C:membrane"/>
    <property type="evidence" value="ECO:0007669"/>
    <property type="project" value="UniProtKB-SubCell"/>
</dbReference>
<dbReference type="InterPro" id="IPR000537">
    <property type="entry name" value="UbiA_prenyltransferase"/>
</dbReference>
<keyword evidence="4 7" id="KW-0812">Transmembrane</keyword>
<sequence>MDRYCALRSSCSLSRPKHKSASLDWLCHQAPLKFVEPFQKPLDLTSGSFPRPKCTLSESQLNPPCFGRGSGCSKPRLFRRTACQAQGPTGAGRLAQDDGANGLLRFISSLYQFSRPHTMLGTFVSVVSVSLLALQGSPVTLPVIKGMVVALLPALLMNICIVGLNQVYDVEIDKVNKPYLPLASGEFDMATGVRIVAATGASALILSALSGSVPLLCTVAGSLALGVVYSVDLPLMRWKQYPVLAAACVLSVRAVAVQVGFYLHMLLYSPPAIAPGEGAASLLSLLQGPLGFTMGFMFLFSIVIALFKDIPDTKGDVQADVRTLSVRLGVRRVFWICIGLLELAYLGAALYGASRPVLWSKALVVAGHGLLGALLWRHARGVDLTCNRSITDCYMFVWRLFYLEYLLIPLFR</sequence>
<feature type="transmembrane region" description="Helical" evidence="7">
    <location>
        <begin position="243"/>
        <end position="265"/>
    </location>
</feature>
<dbReference type="InterPro" id="IPR044878">
    <property type="entry name" value="UbiA_sf"/>
</dbReference>
<keyword evidence="6 7" id="KW-0472">Membrane</keyword>
<evidence type="ECO:0000256" key="3">
    <source>
        <dbReference type="ARBA" id="ARBA00022679"/>
    </source>
</evidence>
<feature type="transmembrane region" description="Helical" evidence="7">
    <location>
        <begin position="147"/>
        <end position="168"/>
    </location>
</feature>
<comment type="subcellular location">
    <subcellularLocation>
        <location evidence="1">Membrane</location>
        <topology evidence="1">Multi-pass membrane protein</topology>
    </subcellularLocation>
</comment>
<dbReference type="PANTHER" id="PTHR43009">
    <property type="entry name" value="HOMOGENTISATE SOLANESYLTRANSFERASE, CHLOROPLASTIC"/>
    <property type="match status" value="1"/>
</dbReference>
<evidence type="ECO:0000256" key="7">
    <source>
        <dbReference type="SAM" id="Phobius"/>
    </source>
</evidence>
<feature type="transmembrane region" description="Helical" evidence="7">
    <location>
        <begin position="285"/>
        <end position="307"/>
    </location>
</feature>
<keyword evidence="3 8" id="KW-0808">Transferase</keyword>
<evidence type="ECO:0000256" key="2">
    <source>
        <dbReference type="ARBA" id="ARBA00005985"/>
    </source>
</evidence>
<evidence type="ECO:0000313" key="8">
    <source>
        <dbReference type="EMBL" id="JAC63654.1"/>
    </source>
</evidence>
<reference evidence="8" key="1">
    <citation type="submission" date="2014-05" db="EMBL/GenBank/DDBJ databases">
        <title>The transcriptome of the halophilic microalga Tetraselmis sp. GSL018 isolated from the Great Salt Lake, Utah.</title>
        <authorList>
            <person name="Jinkerson R.E."/>
            <person name="D'Adamo S."/>
            <person name="Posewitz M.C."/>
        </authorList>
    </citation>
    <scope>NUCLEOTIDE SEQUENCE</scope>
    <source>
        <strain evidence="8">GSL018</strain>
    </source>
</reference>
<evidence type="ECO:0000256" key="6">
    <source>
        <dbReference type="ARBA" id="ARBA00023136"/>
    </source>
</evidence>
<dbReference type="GO" id="GO:0004659">
    <property type="term" value="F:prenyltransferase activity"/>
    <property type="evidence" value="ECO:0007669"/>
    <property type="project" value="InterPro"/>
</dbReference>
<evidence type="ECO:0000256" key="5">
    <source>
        <dbReference type="ARBA" id="ARBA00022989"/>
    </source>
</evidence>
<proteinExistence type="inferred from homology"/>